<proteinExistence type="predicted"/>
<evidence type="ECO:0000313" key="2">
    <source>
        <dbReference type="Proteomes" id="UP000675881"/>
    </source>
</evidence>
<keyword evidence="2" id="KW-1185">Reference proteome</keyword>
<accession>A0A7R8CBQ5</accession>
<name>A0A7R8CBQ5_LEPSM</name>
<protein>
    <submittedName>
        <fullName evidence="1">(salmon louse) hypothetical protein</fullName>
    </submittedName>
</protein>
<dbReference type="Proteomes" id="UP000675881">
    <property type="component" value="Chromosome 1"/>
</dbReference>
<organism evidence="1 2">
    <name type="scientific">Lepeophtheirus salmonis</name>
    <name type="common">Salmon louse</name>
    <name type="synonym">Caligus salmonis</name>
    <dbReference type="NCBI Taxonomy" id="72036"/>
    <lineage>
        <taxon>Eukaryota</taxon>
        <taxon>Metazoa</taxon>
        <taxon>Ecdysozoa</taxon>
        <taxon>Arthropoda</taxon>
        <taxon>Crustacea</taxon>
        <taxon>Multicrustacea</taxon>
        <taxon>Hexanauplia</taxon>
        <taxon>Copepoda</taxon>
        <taxon>Siphonostomatoida</taxon>
        <taxon>Caligidae</taxon>
        <taxon>Lepeophtheirus</taxon>
    </lineage>
</organism>
<sequence>MNCVFEHYGNSTEIQACLSCFFPFQTDSIKCYDRFFPLRIRKKSCQLPKIEEINEDNRENVIFNLTACVDYNLRLKVIDSCVQSSLLSHYQELENVINWIDACTIKNMDTVFNSAINELEASTIGSVKKRIAKIFLIEYTTMKLQANVKKWSMERLRSAENAITCSNKHLNPVFSKCFNSENFSSKTFTTVYGAKRAIGLCLHDNTNTVIQNICTFNLPGQYINSPKPGQVYALVSACMDYHHMRLHKLHYDEALKEKLVLYENYIRAMDGITEEVQEFFDKITVRNA</sequence>
<dbReference type="AlphaFoldDB" id="A0A7R8CBQ5"/>
<reference evidence="1" key="1">
    <citation type="submission" date="2021-02" db="EMBL/GenBank/DDBJ databases">
        <authorList>
            <person name="Bekaert M."/>
        </authorList>
    </citation>
    <scope>NUCLEOTIDE SEQUENCE</scope>
    <source>
        <strain evidence="1">IoA-00</strain>
    </source>
</reference>
<dbReference type="EMBL" id="HG994580">
    <property type="protein sequence ID" value="CAF2762966.1"/>
    <property type="molecule type" value="Genomic_DNA"/>
</dbReference>
<evidence type="ECO:0000313" key="1">
    <source>
        <dbReference type="EMBL" id="CAF2762966.1"/>
    </source>
</evidence>
<gene>
    <name evidence="1" type="ORF">LSAA_1158</name>
</gene>